<dbReference type="Proteomes" id="UP000010792">
    <property type="component" value="Chromosome"/>
</dbReference>
<organism evidence="2 3">
    <name type="scientific">Pseudorhizobium banfieldiae</name>
    <dbReference type="NCBI Taxonomy" id="1125847"/>
    <lineage>
        <taxon>Bacteria</taxon>
        <taxon>Pseudomonadati</taxon>
        <taxon>Pseudomonadota</taxon>
        <taxon>Alphaproteobacteria</taxon>
        <taxon>Hyphomicrobiales</taxon>
        <taxon>Rhizobiaceae</taxon>
        <taxon>Rhizobium/Agrobacterium group</taxon>
        <taxon>Pseudorhizobium</taxon>
    </lineage>
</organism>
<dbReference type="SUPFAM" id="SSF53098">
    <property type="entry name" value="Ribonuclease H-like"/>
    <property type="match status" value="1"/>
</dbReference>
<dbReference type="Gene3D" id="3.30.420.10">
    <property type="entry name" value="Ribonuclease H-like superfamily/Ribonuclease H"/>
    <property type="match status" value="1"/>
</dbReference>
<dbReference type="GO" id="GO:0015074">
    <property type="term" value="P:DNA integration"/>
    <property type="evidence" value="ECO:0007669"/>
    <property type="project" value="InterPro"/>
</dbReference>
<dbReference type="PANTHER" id="PTHR35004">
    <property type="entry name" value="TRANSPOSASE RV3428C-RELATED"/>
    <property type="match status" value="1"/>
</dbReference>
<name>L0NIG3_9HYPH</name>
<accession>L0NIG3</accession>
<dbReference type="GO" id="GO:0003676">
    <property type="term" value="F:nucleic acid binding"/>
    <property type="evidence" value="ECO:0007669"/>
    <property type="project" value="InterPro"/>
</dbReference>
<dbReference type="NCBIfam" id="NF033577">
    <property type="entry name" value="transpos_IS481"/>
    <property type="match status" value="1"/>
</dbReference>
<dbReference type="AlphaFoldDB" id="L0NIG3"/>
<feature type="domain" description="Integrase catalytic" evidence="1">
    <location>
        <begin position="132"/>
        <end position="306"/>
    </location>
</feature>
<dbReference type="PANTHER" id="PTHR35004:SF7">
    <property type="entry name" value="INTEGRASE PROTEIN"/>
    <property type="match status" value="1"/>
</dbReference>
<reference evidence="2 3" key="1">
    <citation type="journal article" date="2013" name="Genome Biol. Evol.">
        <title>Life in an arsenic-containing gold mine: genome and physiology of the autotrophic arsenite-oxidizing bacterium rhizobium sp. NT-26.</title>
        <authorList>
            <person name="Andres J."/>
            <person name="Arsene-Ploetze F."/>
            <person name="Barbe V."/>
            <person name="Brochier-Armanet C."/>
            <person name="Cleiss-Arnold J."/>
            <person name="Coppee J.Y."/>
            <person name="Dillies M.A."/>
            <person name="Geist"/>
            <person name="L"/>
            <person name="Joublin A."/>
            <person name="Koechler S."/>
            <person name="Lassalle F."/>
            <person name="Marchal M."/>
            <person name="Medigue C."/>
            <person name="Muller D."/>
            <person name="Nesme X."/>
            <person name="Plewniak F."/>
            <person name="Proux C."/>
            <person name="Ramirez-Bahena M.H."/>
            <person name="Schenowitz C."/>
            <person name="Sismeiro O."/>
            <person name="Vallenet D."/>
            <person name="Santini J.M."/>
            <person name="Bertin P.N."/>
        </authorList>
    </citation>
    <scope>NUCLEOTIDE SEQUENCE [LARGE SCALE GENOMIC DNA]</scope>
    <source>
        <strain evidence="2 3">NT-26</strain>
    </source>
</reference>
<sequence length="326" mass="37381">MEGCTMGQVLHGSATTTEAVRRAIQHSQESLRALAKRYGINQKTVAKWKKRSSVADVPTGPKEAHSTVLSLEDEAVVVAFRKHTLLPLDDCLYALQPTIPHLTRSSLHRCLQRHGISRLPDVEGDKPAKKKFKSYPIGYFHIDIAELQTAEGKLYLFVAIDRTSKFAFVQLVEKATRVTASAFLVALIEAVPYKIHTVLTDNGIQFRFPPRHANGPTARYMTHMFDMRSHENGIEHRFTKINHPWTNGQVERMNRTIKDATVKRFHYDSHDQLRRHLQDFIDAYNFGRRLKTLKGLTPYEFICKRWTSEPDQFIINPIHQMPGLNT</sequence>
<evidence type="ECO:0000313" key="2">
    <source>
        <dbReference type="EMBL" id="CCF20885.1"/>
    </source>
</evidence>
<dbReference type="InterPro" id="IPR012337">
    <property type="entry name" value="RNaseH-like_sf"/>
</dbReference>
<dbReference type="InterPro" id="IPR001584">
    <property type="entry name" value="Integrase_cat-core"/>
</dbReference>
<dbReference type="PROSITE" id="PS50994">
    <property type="entry name" value="INTEGRASE"/>
    <property type="match status" value="1"/>
</dbReference>
<dbReference type="STRING" id="1125847.NT26_3162"/>
<protein>
    <submittedName>
        <fullName evidence="2">Integrase catalytic region</fullName>
    </submittedName>
</protein>
<keyword evidence="3" id="KW-1185">Reference proteome</keyword>
<dbReference type="Pfam" id="PF13683">
    <property type="entry name" value="rve_3"/>
    <property type="match status" value="1"/>
</dbReference>
<dbReference type="EMBL" id="FO082820">
    <property type="protein sequence ID" value="CCF20885.1"/>
    <property type="molecule type" value="Genomic_DNA"/>
</dbReference>
<dbReference type="InterPro" id="IPR036397">
    <property type="entry name" value="RNaseH_sf"/>
</dbReference>
<dbReference type="KEGG" id="rht:NT26_3162"/>
<dbReference type="InterPro" id="IPR047656">
    <property type="entry name" value="IS481-like_transpos"/>
</dbReference>
<gene>
    <name evidence="2" type="ORF">NT26_3162</name>
</gene>
<evidence type="ECO:0000259" key="1">
    <source>
        <dbReference type="PROSITE" id="PS50994"/>
    </source>
</evidence>
<evidence type="ECO:0000313" key="3">
    <source>
        <dbReference type="Proteomes" id="UP000010792"/>
    </source>
</evidence>
<proteinExistence type="predicted"/>